<evidence type="ECO:0000259" key="3">
    <source>
        <dbReference type="Pfam" id="PF21473"/>
    </source>
</evidence>
<sequence length="341" mass="37652">MYRYTSPDGRAAALGSHFTVQTIDGFRCVELGDSLISGLGGFQLIQQGLLLVRDSLRFQELAFEVGFIGFSSTEIHCILGWVAPTSATPETGAVLSRWCRSCRLDLLSTDCRNAAPIVGRTGTWIFSICRKFSHTIRRAVYTTDTPEAVDEGFAPFFFFFFFFFVFFLLLLRVLGLPFRRDNGDASAAEHWWRRRSSGGGGGGGGGGAEEEAGVHKGGSAEAGDRRAHAHREGTQLQDRAPKGAPLRRRRGADRPTKIAECLVGDETGTIIFTARNDQVDLMKPEATVILRNAKIDMFKGSMRLAVDKWGRIEVTDPTTFVVKEDNNISLVEYELVNVVEE</sequence>
<accession>A0A6V7NYY7</accession>
<dbReference type="EMBL" id="LR862143">
    <property type="protein sequence ID" value="CAD1823767.1"/>
    <property type="molecule type" value="Genomic_DNA"/>
</dbReference>
<dbReference type="CDD" id="cd04491">
    <property type="entry name" value="SoSSB_OBF"/>
    <property type="match status" value="1"/>
</dbReference>
<dbReference type="PANTHER" id="PTHR31472:SF13">
    <property type="entry name" value="OB DOMAIN-CONTAINING PROTEIN"/>
    <property type="match status" value="1"/>
</dbReference>
<organism evidence="4">
    <name type="scientific">Ananas comosus var. bracteatus</name>
    <name type="common">red pineapple</name>
    <dbReference type="NCBI Taxonomy" id="296719"/>
    <lineage>
        <taxon>Eukaryota</taxon>
        <taxon>Viridiplantae</taxon>
        <taxon>Streptophyta</taxon>
        <taxon>Embryophyta</taxon>
        <taxon>Tracheophyta</taxon>
        <taxon>Spermatophyta</taxon>
        <taxon>Magnoliopsida</taxon>
        <taxon>Liliopsida</taxon>
        <taxon>Poales</taxon>
        <taxon>Bromeliaceae</taxon>
        <taxon>Bromelioideae</taxon>
        <taxon>Ananas</taxon>
    </lineage>
</organism>
<keyword evidence="2" id="KW-1133">Transmembrane helix</keyword>
<dbReference type="Pfam" id="PF21473">
    <property type="entry name" value="OB_Ssb-like"/>
    <property type="match status" value="1"/>
</dbReference>
<dbReference type="AlphaFoldDB" id="A0A6V7NYY7"/>
<feature type="transmembrane region" description="Helical" evidence="2">
    <location>
        <begin position="152"/>
        <end position="171"/>
    </location>
</feature>
<evidence type="ECO:0000256" key="1">
    <source>
        <dbReference type="SAM" id="MobiDB-lite"/>
    </source>
</evidence>
<evidence type="ECO:0000313" key="4">
    <source>
        <dbReference type="EMBL" id="CAD1823767.1"/>
    </source>
</evidence>
<gene>
    <name evidence="4" type="ORF">CB5_LOCUS6978</name>
</gene>
<feature type="compositionally biased region" description="Basic and acidic residues" evidence="1">
    <location>
        <begin position="222"/>
        <end position="233"/>
    </location>
</feature>
<dbReference type="SUPFAM" id="SSF50249">
    <property type="entry name" value="Nucleic acid-binding proteins"/>
    <property type="match status" value="1"/>
</dbReference>
<keyword evidence="2" id="KW-0472">Membrane</keyword>
<dbReference type="InterPro" id="IPR012340">
    <property type="entry name" value="NA-bd_OB-fold"/>
</dbReference>
<dbReference type="InterPro" id="IPR048970">
    <property type="entry name" value="OB_Ssb-like"/>
</dbReference>
<proteinExistence type="predicted"/>
<reference evidence="4" key="1">
    <citation type="submission" date="2020-07" db="EMBL/GenBank/DDBJ databases">
        <authorList>
            <person name="Lin J."/>
        </authorList>
    </citation>
    <scope>NUCLEOTIDE SEQUENCE</scope>
</reference>
<name>A0A6V7NYY7_ANACO</name>
<protein>
    <recommendedName>
        <fullName evidence="3">Single-stranded DNA binding protein Ssb-like OB fold domain-containing protein</fullName>
    </recommendedName>
</protein>
<feature type="region of interest" description="Disordered" evidence="1">
    <location>
        <begin position="193"/>
        <end position="253"/>
    </location>
</feature>
<evidence type="ECO:0000256" key="2">
    <source>
        <dbReference type="SAM" id="Phobius"/>
    </source>
</evidence>
<dbReference type="Gene3D" id="2.40.50.140">
    <property type="entry name" value="Nucleic acid-binding proteins"/>
    <property type="match status" value="1"/>
</dbReference>
<dbReference type="PANTHER" id="PTHR31472">
    <property type="entry name" value="OS05G0244600 PROTEIN"/>
    <property type="match status" value="1"/>
</dbReference>
<feature type="compositionally biased region" description="Gly residues" evidence="1">
    <location>
        <begin position="197"/>
        <end position="207"/>
    </location>
</feature>
<feature type="domain" description="Single-stranded DNA binding protein Ssb-like OB fold" evidence="3">
    <location>
        <begin position="247"/>
        <end position="314"/>
    </location>
</feature>
<keyword evidence="2" id="KW-0812">Transmembrane</keyword>